<proteinExistence type="predicted"/>
<comment type="caution">
    <text evidence="1">The sequence shown here is derived from an EMBL/GenBank/DDBJ whole genome shotgun (WGS) entry which is preliminary data.</text>
</comment>
<gene>
    <name evidence="1" type="ORF">NLG97_g5909</name>
</gene>
<dbReference type="Proteomes" id="UP001148737">
    <property type="component" value="Unassembled WGS sequence"/>
</dbReference>
<accession>A0ACC1QSU7</accession>
<keyword evidence="2" id="KW-1185">Reference proteome</keyword>
<evidence type="ECO:0000313" key="1">
    <source>
        <dbReference type="EMBL" id="KAJ3489858.1"/>
    </source>
</evidence>
<protein>
    <submittedName>
        <fullName evidence="1">Uncharacterized protein</fullName>
    </submittedName>
</protein>
<organism evidence="1 2">
    <name type="scientific">Lecanicillium saksenae</name>
    <dbReference type="NCBI Taxonomy" id="468837"/>
    <lineage>
        <taxon>Eukaryota</taxon>
        <taxon>Fungi</taxon>
        <taxon>Dikarya</taxon>
        <taxon>Ascomycota</taxon>
        <taxon>Pezizomycotina</taxon>
        <taxon>Sordariomycetes</taxon>
        <taxon>Hypocreomycetidae</taxon>
        <taxon>Hypocreales</taxon>
        <taxon>Cordycipitaceae</taxon>
        <taxon>Lecanicillium</taxon>
    </lineage>
</organism>
<reference evidence="1" key="1">
    <citation type="submission" date="2022-07" db="EMBL/GenBank/DDBJ databases">
        <title>Genome Sequence of Lecanicillium saksenae.</title>
        <authorList>
            <person name="Buettner E."/>
        </authorList>
    </citation>
    <scope>NUCLEOTIDE SEQUENCE</scope>
    <source>
        <strain evidence="1">VT-O1</strain>
    </source>
</reference>
<sequence length="289" mass="32760">MPADTSIPRLLATQVEKAKRALERIEKLRATEAELVSMTDLAEQLSQAAANIVTRLTARLEALYIEREKYQLKFRARLEDISRDGKFSRPNLFREQVRLIFTPPQPTTLDTPKQIQRKSITKQRAERIRNSSCHAIISWAITLSATDWTGGQMKDTVFEYLVRNAQPAVECAWPPIVLQTLEAIHQDNSDLQASSEYSTFLQAVRNGFHTAYVNSIQTSADNPGPLQYATETLEDYVQPPAPDTATFVPRPTDPFFIQYQAKKGSNRCPLVYVSITNGVNRSESLLFRR</sequence>
<name>A0ACC1QSU7_9HYPO</name>
<dbReference type="EMBL" id="JANAKD010000715">
    <property type="protein sequence ID" value="KAJ3489858.1"/>
    <property type="molecule type" value="Genomic_DNA"/>
</dbReference>
<evidence type="ECO:0000313" key="2">
    <source>
        <dbReference type="Proteomes" id="UP001148737"/>
    </source>
</evidence>